<evidence type="ECO:0000313" key="3">
    <source>
        <dbReference type="Proteomes" id="UP000683310"/>
    </source>
</evidence>
<dbReference type="InterPro" id="IPR036736">
    <property type="entry name" value="ACP-like_sf"/>
</dbReference>
<feature type="domain" description="Carrier" evidence="1">
    <location>
        <begin position="32"/>
        <end position="80"/>
    </location>
</feature>
<dbReference type="InterPro" id="IPR009081">
    <property type="entry name" value="PP-bd_ACP"/>
</dbReference>
<gene>
    <name evidence="2" type="ORF">KHQ06_23710</name>
</gene>
<evidence type="ECO:0000313" key="2">
    <source>
        <dbReference type="EMBL" id="QVI19397.1"/>
    </source>
</evidence>
<accession>A0ABX8CHF5</accession>
<reference evidence="2 3" key="1">
    <citation type="submission" date="2021-04" db="EMBL/GenBank/DDBJ databases">
        <title>Nocardia tengchongensis.</title>
        <authorList>
            <person name="Zhuang k."/>
            <person name="Ran Y."/>
            <person name="Li W."/>
        </authorList>
    </citation>
    <scope>NUCLEOTIDE SEQUENCE [LARGE SCALE GENOMIC DNA]</scope>
    <source>
        <strain evidence="2 3">CFH S0057</strain>
    </source>
</reference>
<dbReference type="EMBL" id="CP074371">
    <property type="protein sequence ID" value="QVI19397.1"/>
    <property type="molecule type" value="Genomic_DNA"/>
</dbReference>
<dbReference type="Proteomes" id="UP000683310">
    <property type="component" value="Chromosome"/>
</dbReference>
<evidence type="ECO:0000259" key="1">
    <source>
        <dbReference type="Pfam" id="PF00550"/>
    </source>
</evidence>
<dbReference type="SUPFAM" id="SSF47336">
    <property type="entry name" value="ACP-like"/>
    <property type="match status" value="1"/>
</dbReference>
<keyword evidence="3" id="KW-1185">Reference proteome</keyword>
<organism evidence="2 3">
    <name type="scientific">Nocardia tengchongensis</name>
    <dbReference type="NCBI Taxonomy" id="2055889"/>
    <lineage>
        <taxon>Bacteria</taxon>
        <taxon>Bacillati</taxon>
        <taxon>Actinomycetota</taxon>
        <taxon>Actinomycetes</taxon>
        <taxon>Mycobacteriales</taxon>
        <taxon>Nocardiaceae</taxon>
        <taxon>Nocardia</taxon>
    </lineage>
</organism>
<protein>
    <recommendedName>
        <fullName evidence="1">Carrier domain-containing protein</fullName>
    </recommendedName>
</protein>
<dbReference type="Pfam" id="PF00550">
    <property type="entry name" value="PP-binding"/>
    <property type="match status" value="1"/>
</dbReference>
<dbReference type="RefSeq" id="WP_213555430.1">
    <property type="nucleotide sequence ID" value="NZ_JBHZDI010000027.1"/>
</dbReference>
<name>A0ABX8CHF5_9NOCA</name>
<sequence length="83" mass="8922">MATSLSHQVADGLVRGALHGFDTPDRLAALPGDAPLRDTLALDSLDFLTFVERLSAAVDLRIEESDYSRLTTIASCVEFLTTA</sequence>
<proteinExistence type="predicted"/>
<dbReference type="Gene3D" id="1.10.1200.10">
    <property type="entry name" value="ACP-like"/>
    <property type="match status" value="1"/>
</dbReference>